<evidence type="ECO:0000313" key="1">
    <source>
        <dbReference type="EMBL" id="PJB88267.1"/>
    </source>
</evidence>
<evidence type="ECO:0000313" key="2">
    <source>
        <dbReference type="Proteomes" id="UP000229706"/>
    </source>
</evidence>
<dbReference type="AlphaFoldDB" id="A0A2M8DCX5"/>
<dbReference type="EMBL" id="PFTH01000100">
    <property type="protein sequence ID" value="PJB88267.1"/>
    <property type="molecule type" value="Genomic_DNA"/>
</dbReference>
<organism evidence="1 2">
    <name type="scientific">Candidatus Roizmanbacteria bacterium CG_4_9_14_0_8_um_filter_34_12</name>
    <dbReference type="NCBI Taxonomy" id="1974840"/>
    <lineage>
        <taxon>Bacteria</taxon>
        <taxon>Candidatus Roizmaniibacteriota</taxon>
    </lineage>
</organism>
<accession>A0A2M8DCX5</accession>
<sequence>MLSRILKKLILLIVLIFIIFLYIKQDIIKLSWCDNCFTTGSVMVVKNQCIGLKIQDFVLFEFCRSFPNLAGQLIF</sequence>
<gene>
    <name evidence="1" type="ORF">CO083_02615</name>
</gene>
<reference evidence="2" key="1">
    <citation type="submission" date="2017-09" db="EMBL/GenBank/DDBJ databases">
        <title>Depth-based differentiation of microbial function through sediment-hosted aquifers and enrichment of novel symbionts in the deep terrestrial subsurface.</title>
        <authorList>
            <person name="Probst A.J."/>
            <person name="Ladd B."/>
            <person name="Jarett J.K."/>
            <person name="Geller-Mcgrath D.E."/>
            <person name="Sieber C.M.K."/>
            <person name="Emerson J.B."/>
            <person name="Anantharaman K."/>
            <person name="Thomas B.C."/>
            <person name="Malmstrom R."/>
            <person name="Stieglmeier M."/>
            <person name="Klingl A."/>
            <person name="Woyke T."/>
            <person name="Ryan C.M."/>
            <person name="Banfield J.F."/>
        </authorList>
    </citation>
    <scope>NUCLEOTIDE SEQUENCE [LARGE SCALE GENOMIC DNA]</scope>
</reference>
<comment type="caution">
    <text evidence="1">The sequence shown here is derived from an EMBL/GenBank/DDBJ whole genome shotgun (WGS) entry which is preliminary data.</text>
</comment>
<name>A0A2M8DCX5_9BACT</name>
<dbReference type="Proteomes" id="UP000229706">
    <property type="component" value="Unassembled WGS sequence"/>
</dbReference>
<proteinExistence type="predicted"/>
<protein>
    <submittedName>
        <fullName evidence="1">Uncharacterized protein</fullName>
    </submittedName>
</protein>